<comment type="caution">
    <text evidence="1">The sequence shown here is derived from an EMBL/GenBank/DDBJ whole genome shotgun (WGS) entry which is preliminary data.</text>
</comment>
<sequence>MDKEYEEAFVKKFFSKRLRDRVLFELFSPKKRRDALWRLNHNYSVALNEKYIVSITQRIANIDELLQLLKNHGAEDNCYVMSLNEDIDGKHLPLHIAVEKIAFYGLSSIISCVPDKLAYFQAEQNYGSRERYLLKRN</sequence>
<gene>
    <name evidence="1" type="ORF">CN475_01130</name>
</gene>
<dbReference type="Proteomes" id="UP000219869">
    <property type="component" value="Unassembled WGS sequence"/>
</dbReference>
<organism evidence="1 2">
    <name type="scientific">Bacillus cereus</name>
    <dbReference type="NCBI Taxonomy" id="1396"/>
    <lineage>
        <taxon>Bacteria</taxon>
        <taxon>Bacillati</taxon>
        <taxon>Bacillota</taxon>
        <taxon>Bacilli</taxon>
        <taxon>Bacillales</taxon>
        <taxon>Bacillaceae</taxon>
        <taxon>Bacillus</taxon>
        <taxon>Bacillus cereus group</taxon>
    </lineage>
</organism>
<name>A0A9X6USS1_BACCE</name>
<evidence type="ECO:0000313" key="2">
    <source>
        <dbReference type="Proteomes" id="UP000219869"/>
    </source>
</evidence>
<dbReference type="AlphaFoldDB" id="A0A9X6USS1"/>
<reference evidence="1 2" key="1">
    <citation type="submission" date="2017-09" db="EMBL/GenBank/DDBJ databases">
        <title>Large-scale bioinformatics analysis of Bacillus genomes uncovers conserved roles of natural products in bacterial physiology.</title>
        <authorList>
            <consortium name="Agbiome Team Llc"/>
            <person name="Bleich R.M."/>
            <person name="Kirk G.J."/>
            <person name="Santa Maria K.C."/>
            <person name="Allen S.E."/>
            <person name="Farag S."/>
            <person name="Shank E.A."/>
            <person name="Bowers A."/>
        </authorList>
    </citation>
    <scope>NUCLEOTIDE SEQUENCE [LARGE SCALE GENOMIC DNA]</scope>
    <source>
        <strain evidence="1 2">AFS006334</strain>
    </source>
</reference>
<protein>
    <submittedName>
        <fullName evidence="1">Uncharacterized protein</fullName>
    </submittedName>
</protein>
<evidence type="ECO:0000313" key="1">
    <source>
        <dbReference type="EMBL" id="PEQ92843.1"/>
    </source>
</evidence>
<dbReference type="EMBL" id="NTXW01000001">
    <property type="protein sequence ID" value="PEQ92843.1"/>
    <property type="molecule type" value="Genomic_DNA"/>
</dbReference>
<proteinExistence type="predicted"/>
<accession>A0A9X6USS1</accession>
<dbReference type="RefSeq" id="WP_061665964.1">
    <property type="nucleotide sequence ID" value="NZ_NTXW01000001.1"/>
</dbReference>